<evidence type="ECO:0000256" key="7">
    <source>
        <dbReference type="ARBA" id="ARBA00022840"/>
    </source>
</evidence>
<dbReference type="EMBL" id="PYSW02000002">
    <property type="protein sequence ID" value="KAG2393583.1"/>
    <property type="molecule type" value="Genomic_DNA"/>
</dbReference>
<evidence type="ECO:0000256" key="12">
    <source>
        <dbReference type="SAM" id="Coils"/>
    </source>
</evidence>
<keyword evidence="15" id="KW-1185">Reference proteome</keyword>
<keyword evidence="12" id="KW-0175">Coiled coil</keyword>
<evidence type="ECO:0000256" key="10">
    <source>
        <dbReference type="ARBA" id="ARBA00023212"/>
    </source>
</evidence>
<dbReference type="GO" id="GO:0007018">
    <property type="term" value="P:microtubule-based movement"/>
    <property type="evidence" value="ECO:0007669"/>
    <property type="project" value="InterPro"/>
</dbReference>
<evidence type="ECO:0000313" key="15">
    <source>
        <dbReference type="Proteomes" id="UP000816034"/>
    </source>
</evidence>
<dbReference type="GO" id="GO:0005868">
    <property type="term" value="C:cytoplasmic dynein complex"/>
    <property type="evidence" value="ECO:0007669"/>
    <property type="project" value="UniProtKB-UniRule"/>
</dbReference>
<dbReference type="Proteomes" id="UP000816034">
    <property type="component" value="Unassembled WGS sequence"/>
</dbReference>
<evidence type="ECO:0000256" key="9">
    <source>
        <dbReference type="ARBA" id="ARBA00023175"/>
    </source>
</evidence>
<comment type="function">
    <text evidence="11">Acts as one of several non-catalytic accessory components of the cytoplasmic dynein 1 complex that are thought to be involved in linking dynein to cargos and to adapter proteins that regulate dynein function. Cytoplasmic dynein 1 acts as a motor for the intracellular retrograde motility of vesicles and organelles along microtubules. May play a role in binding dynein to membranous organelles or chromosomes.</text>
</comment>
<dbReference type="SUPFAM" id="SSF52540">
    <property type="entry name" value="P-loop containing nucleoside triphosphate hydrolases"/>
    <property type="match status" value="1"/>
</dbReference>
<dbReference type="Gene3D" id="3.40.50.300">
    <property type="entry name" value="P-loop containing nucleotide triphosphate hydrolases"/>
    <property type="match status" value="1"/>
</dbReference>
<feature type="coiled-coil region" evidence="12">
    <location>
        <begin position="22"/>
        <end position="49"/>
    </location>
</feature>
<evidence type="ECO:0000256" key="13">
    <source>
        <dbReference type="SAM" id="MobiDB-lite"/>
    </source>
</evidence>
<dbReference type="AlphaFoldDB" id="A0AA88H2Y8"/>
<comment type="similarity">
    <text evidence="2 11">Belongs to the dynein light intermediate chain family.</text>
</comment>
<proteinExistence type="inferred from homology"/>
<dbReference type="GeneID" id="68099568"/>
<dbReference type="Pfam" id="PF05783">
    <property type="entry name" value="DLIC"/>
    <property type="match status" value="1"/>
</dbReference>
<dbReference type="InterPro" id="IPR027417">
    <property type="entry name" value="P-loop_NTPase"/>
</dbReference>
<sequence>MSVVLGKTLNTSTTTSTTLSSASSLLEMENSLTNELERLQQKSKKAKKNSIWSSLSKHQKLDSKLQEGLRESCNVIFLGDEKNGQRSLIRRVQGKEISGEVYHDTLSIEYTFFKVTDLNGDRNDSDYLETRNYMDKDDKYLNIYHMENQHFSYLLDFALTASNLEKSIVVITVDISNVKDIISRTKRWIKIVQEHVANKIIPTMSAEDSQRCFQRVKDNFKKGQSQSVKDAVDIPVVLDTNIGIPIIIAVTKSDLIEHVADSFCNRRTVVTSRPDHFLNFVLYKLRKLALRYGASLFYTSATSNINCLTLKNYILNVFFNTPFSFRDYAEYKDHTSIAIPSGCDSAPKIKSIDCSTFTSDPENTDLDATLNDIFFVQDSLQQSSTYIDKDPVVDLESFLKKQQKIRNMIQSRPIDNEGGSLISPLSSNLGSPGRHQRQKNTVALTPRASSKLNDLQSPLLLPTPIASDYFNEHSMLSQKGSVTPRTLTTAFTTNVTPPSSDQVEVAEHFFTSLLQRYSNKQTTPTKNSQN</sequence>
<keyword evidence="10 11" id="KW-0206">Cytoskeleton</keyword>
<reference evidence="14 15" key="1">
    <citation type="journal article" date="2018" name="BMC Genomics">
        <title>The genome of Naegleria lovaniensis, the basis for a comparative approach to unravel pathogenicity factors of the human pathogenic amoeba N. fowleri.</title>
        <authorList>
            <person name="Liechti N."/>
            <person name="Schurch N."/>
            <person name="Bruggmann R."/>
            <person name="Wittwer M."/>
        </authorList>
    </citation>
    <scope>NUCLEOTIDE SEQUENCE [LARGE SCALE GENOMIC DNA]</scope>
    <source>
        <strain evidence="14 15">ATCC 30569</strain>
    </source>
</reference>
<keyword evidence="4 11" id="KW-0963">Cytoplasm</keyword>
<dbReference type="PANTHER" id="PTHR12688:SF0">
    <property type="entry name" value="DYNEIN LIGHT INTERMEDIATE CHAIN"/>
    <property type="match status" value="1"/>
</dbReference>
<evidence type="ECO:0000256" key="11">
    <source>
        <dbReference type="RuleBase" id="RU366047"/>
    </source>
</evidence>
<evidence type="ECO:0000256" key="1">
    <source>
        <dbReference type="ARBA" id="ARBA00004245"/>
    </source>
</evidence>
<evidence type="ECO:0000256" key="2">
    <source>
        <dbReference type="ARBA" id="ARBA00006831"/>
    </source>
</evidence>
<keyword evidence="8 11" id="KW-0243">Dynein</keyword>
<feature type="region of interest" description="Disordered" evidence="13">
    <location>
        <begin position="413"/>
        <end position="440"/>
    </location>
</feature>
<evidence type="ECO:0000256" key="5">
    <source>
        <dbReference type="ARBA" id="ARBA00022701"/>
    </source>
</evidence>
<dbReference type="RefSeq" id="XP_044555477.1">
    <property type="nucleotide sequence ID" value="XM_044697050.1"/>
</dbReference>
<comment type="caution">
    <text evidence="14">The sequence shown here is derived from an EMBL/GenBank/DDBJ whole genome shotgun (WGS) entry which is preliminary data.</text>
</comment>
<organism evidence="14 15">
    <name type="scientific">Naegleria lovaniensis</name>
    <name type="common">Amoeba</name>
    <dbReference type="NCBI Taxonomy" id="51637"/>
    <lineage>
        <taxon>Eukaryota</taxon>
        <taxon>Discoba</taxon>
        <taxon>Heterolobosea</taxon>
        <taxon>Tetramitia</taxon>
        <taxon>Eutetramitia</taxon>
        <taxon>Vahlkampfiidae</taxon>
        <taxon>Naegleria</taxon>
    </lineage>
</organism>
<keyword evidence="5 11" id="KW-0493">Microtubule</keyword>
<dbReference type="GO" id="GO:0005874">
    <property type="term" value="C:microtubule"/>
    <property type="evidence" value="ECO:0007669"/>
    <property type="project" value="UniProtKB-KW"/>
</dbReference>
<keyword evidence="9 11" id="KW-0505">Motor protein</keyword>
<accession>A0AA88H2Y8</accession>
<dbReference type="GO" id="GO:0005813">
    <property type="term" value="C:centrosome"/>
    <property type="evidence" value="ECO:0007669"/>
    <property type="project" value="TreeGrafter"/>
</dbReference>
<dbReference type="GO" id="GO:0005524">
    <property type="term" value="F:ATP binding"/>
    <property type="evidence" value="ECO:0007669"/>
    <property type="project" value="UniProtKB-KW"/>
</dbReference>
<dbReference type="InterPro" id="IPR008467">
    <property type="entry name" value="Dynein1_light_intermed_chain"/>
</dbReference>
<evidence type="ECO:0000256" key="3">
    <source>
        <dbReference type="ARBA" id="ARBA00022448"/>
    </source>
</evidence>
<gene>
    <name evidence="14" type="ORF">C9374_007114</name>
</gene>
<comment type="subcellular location">
    <subcellularLocation>
        <location evidence="1 11">Cytoplasm</location>
        <location evidence="1 11">Cytoskeleton</location>
    </subcellularLocation>
</comment>
<evidence type="ECO:0000313" key="14">
    <source>
        <dbReference type="EMBL" id="KAG2393583.1"/>
    </source>
</evidence>
<protein>
    <recommendedName>
        <fullName evidence="11">Dynein light intermediate chain</fullName>
    </recommendedName>
</protein>
<evidence type="ECO:0000256" key="8">
    <source>
        <dbReference type="ARBA" id="ARBA00023017"/>
    </source>
</evidence>
<dbReference type="GO" id="GO:0000226">
    <property type="term" value="P:microtubule cytoskeleton organization"/>
    <property type="evidence" value="ECO:0007669"/>
    <property type="project" value="TreeGrafter"/>
</dbReference>
<keyword evidence="3 11" id="KW-0813">Transport</keyword>
<name>A0AA88H2Y8_NAELO</name>
<comment type="subunit">
    <text evidence="11">Homodimer. The cytoplasmic dynein 1 complex consists of two catalytic heavy chains (HCs) and a number of non-catalytic subunits presented by intermediate chains (ICs).</text>
</comment>
<dbReference type="InterPro" id="IPR022780">
    <property type="entry name" value="Dynein_light_int_chain"/>
</dbReference>
<evidence type="ECO:0000256" key="4">
    <source>
        <dbReference type="ARBA" id="ARBA00022490"/>
    </source>
</evidence>
<keyword evidence="6 11" id="KW-0547">Nucleotide-binding</keyword>
<evidence type="ECO:0000256" key="6">
    <source>
        <dbReference type="ARBA" id="ARBA00022741"/>
    </source>
</evidence>
<keyword evidence="7 11" id="KW-0067">ATP-binding</keyword>
<dbReference type="PANTHER" id="PTHR12688">
    <property type="entry name" value="DYNEIN LIGHT INTERMEDIATE CHAIN"/>
    <property type="match status" value="1"/>
</dbReference>
<dbReference type="GO" id="GO:0045504">
    <property type="term" value="F:dynein heavy chain binding"/>
    <property type="evidence" value="ECO:0007669"/>
    <property type="project" value="TreeGrafter"/>
</dbReference>